<dbReference type="GO" id="GO:0003723">
    <property type="term" value="F:RNA binding"/>
    <property type="evidence" value="ECO:0007669"/>
    <property type="project" value="UniProtKB-KW"/>
</dbReference>
<feature type="region of interest" description="Disordered" evidence="3">
    <location>
        <begin position="89"/>
        <end position="109"/>
    </location>
</feature>
<reference evidence="5 6" key="2">
    <citation type="journal article" date="2013" name="IMA Fungus">
        <title>IMA Genome-F 1: Ceratocystis fimbriata: Draft nuclear genome sequence for the plant pathogen, Ceratocystis fimbriata.</title>
        <authorList>
            <person name="Wilken P.M."/>
            <person name="Steenkamp E.T."/>
            <person name="Wingfield M.J."/>
            <person name="de Beer Z.W."/>
            <person name="Wingfield B.D."/>
        </authorList>
    </citation>
    <scope>NUCLEOTIDE SEQUENCE [LARGE SCALE GENOMIC DNA]</scope>
    <source>
        <strain evidence="5 6">CBS 114723</strain>
    </source>
</reference>
<dbReference type="GO" id="GO:0000455">
    <property type="term" value="P:enzyme-directed rRNA pseudouridine synthesis"/>
    <property type="evidence" value="ECO:0007669"/>
    <property type="project" value="TreeGrafter"/>
</dbReference>
<evidence type="ECO:0000313" key="6">
    <source>
        <dbReference type="Proteomes" id="UP000222788"/>
    </source>
</evidence>
<dbReference type="NCBIfam" id="TIGR00005">
    <property type="entry name" value="rluA_subfam"/>
    <property type="match status" value="1"/>
</dbReference>
<dbReference type="InterPro" id="IPR006225">
    <property type="entry name" value="PsdUridine_synth_RluC/D"/>
</dbReference>
<evidence type="ECO:0000256" key="1">
    <source>
        <dbReference type="PIRSR" id="PIRSR606225-1"/>
    </source>
</evidence>
<reference evidence="5 6" key="1">
    <citation type="journal article" date="2013" name="Fungal Biol.">
        <title>Analysis of microsatellite markers in the genome of the plant pathogen Ceratocystis fimbriata.</title>
        <authorList>
            <person name="Simpson M.C."/>
            <person name="Wilken P.M."/>
            <person name="Coetzee M.P."/>
            <person name="Wingfield M.J."/>
            <person name="Wingfield B.D."/>
        </authorList>
    </citation>
    <scope>NUCLEOTIDE SEQUENCE [LARGE SCALE GENOMIC DNA]</scope>
    <source>
        <strain evidence="5 6">CBS 114723</strain>
    </source>
</reference>
<feature type="domain" description="Pseudouridine synthase RsuA/RluA-like" evidence="4">
    <location>
        <begin position="217"/>
        <end position="398"/>
    </location>
</feature>
<dbReference type="Pfam" id="PF00849">
    <property type="entry name" value="PseudoU_synth_2"/>
    <property type="match status" value="1"/>
</dbReference>
<dbReference type="InterPro" id="IPR050188">
    <property type="entry name" value="RluA_PseudoU_synthase"/>
</dbReference>
<proteinExistence type="predicted"/>
<organism evidence="5 6">
    <name type="scientific">Ceratocystis fimbriata CBS 114723</name>
    <dbReference type="NCBI Taxonomy" id="1035309"/>
    <lineage>
        <taxon>Eukaryota</taxon>
        <taxon>Fungi</taxon>
        <taxon>Dikarya</taxon>
        <taxon>Ascomycota</taxon>
        <taxon>Pezizomycotina</taxon>
        <taxon>Sordariomycetes</taxon>
        <taxon>Hypocreomycetidae</taxon>
        <taxon>Microascales</taxon>
        <taxon>Ceratocystidaceae</taxon>
        <taxon>Ceratocystis</taxon>
    </lineage>
</organism>
<dbReference type="OrthoDB" id="424794at2759"/>
<evidence type="ECO:0000256" key="3">
    <source>
        <dbReference type="SAM" id="MobiDB-lite"/>
    </source>
</evidence>
<dbReference type="GO" id="GO:0009982">
    <property type="term" value="F:pseudouridine synthase activity"/>
    <property type="evidence" value="ECO:0007669"/>
    <property type="project" value="InterPro"/>
</dbReference>
<protein>
    <submittedName>
        <fullName evidence="5">tRNA pseudouridine(32) synthase, mitochondrial</fullName>
    </submittedName>
</protein>
<keyword evidence="6" id="KW-1185">Reference proteome</keyword>
<evidence type="ECO:0000259" key="4">
    <source>
        <dbReference type="Pfam" id="PF00849"/>
    </source>
</evidence>
<dbReference type="Gene3D" id="3.30.2350.10">
    <property type="entry name" value="Pseudouridine synthase"/>
    <property type="match status" value="1"/>
</dbReference>
<dbReference type="CDD" id="cd02557">
    <property type="entry name" value="PseudoU_synth_ScRIB2"/>
    <property type="match status" value="1"/>
</dbReference>
<evidence type="ECO:0000313" key="5">
    <source>
        <dbReference type="EMBL" id="PHH49422.1"/>
    </source>
</evidence>
<dbReference type="InterPro" id="IPR020103">
    <property type="entry name" value="PsdUridine_synth_cat_dom_sf"/>
</dbReference>
<feature type="active site" evidence="1">
    <location>
        <position position="261"/>
    </location>
</feature>
<dbReference type="SUPFAM" id="SSF55120">
    <property type="entry name" value="Pseudouridine synthase"/>
    <property type="match status" value="1"/>
</dbReference>
<name>A0A2C5WUL3_9PEZI</name>
<gene>
    <name evidence="5" type="primary">PUS9</name>
    <name evidence="5" type="ORF">CFIMG_006327RA</name>
</gene>
<dbReference type="AlphaFoldDB" id="A0A2C5WUL3"/>
<dbReference type="PANTHER" id="PTHR21600">
    <property type="entry name" value="MITOCHONDRIAL RNA PSEUDOURIDINE SYNTHASE"/>
    <property type="match status" value="1"/>
</dbReference>
<evidence type="ECO:0000256" key="2">
    <source>
        <dbReference type="PROSITE-ProRule" id="PRU00182"/>
    </source>
</evidence>
<dbReference type="Proteomes" id="UP000222788">
    <property type="component" value="Unassembled WGS sequence"/>
</dbReference>
<comment type="caution">
    <text evidence="5">The sequence shown here is derived from an EMBL/GenBank/DDBJ whole genome shotgun (WGS) entry which is preliminary data.</text>
</comment>
<feature type="region of interest" description="Disordered" evidence="3">
    <location>
        <begin position="1"/>
        <end position="56"/>
    </location>
</feature>
<dbReference type="EMBL" id="APWK03000207">
    <property type="protein sequence ID" value="PHH49422.1"/>
    <property type="molecule type" value="Genomic_DNA"/>
</dbReference>
<dbReference type="PANTHER" id="PTHR21600:SF40">
    <property type="entry name" value="PSEUDOURIDYLATE SYNTHASE RPUSD2"/>
    <property type="match status" value="1"/>
</dbReference>
<feature type="compositionally biased region" description="Polar residues" evidence="3">
    <location>
        <begin position="35"/>
        <end position="56"/>
    </location>
</feature>
<dbReference type="InterPro" id="IPR006224">
    <property type="entry name" value="PsdUridine_synth_RluA-like_CS"/>
</dbReference>
<dbReference type="PROSITE" id="PS50889">
    <property type="entry name" value="S4"/>
    <property type="match status" value="1"/>
</dbReference>
<accession>A0A2C5WUL3</accession>
<dbReference type="InterPro" id="IPR006145">
    <property type="entry name" value="PsdUridine_synth_RsuA/RluA"/>
</dbReference>
<sequence length="546" mass="60505">MASPSILPETPIEIAPNPVSALTEDGESLAKAGLQPSQGAKNEATESTTSASGRENTASIDLAVSNGSTNIEAKVIDTGNERVIVKAPRGKQKGHKHMENEKAKNPNITGTNDIWPRPYFFEDGLRRVKPYFFTYNTYCKRRWRKRELLDIFVSEFRDRPPAYYKSAIEKGLVQVNGNQVPTTYLVQNGDLISHTIHRHEPPVTAEPIKVIHEDDAMIVVVKPAGVPVHPAGRYLYNSVVEILKSDRNDPDFFPRPCHRLDRLTSGIMFFAKTQKAAEALGVQISARTVRKEYIARVIGKFPDGEIVCDQPILQISPKLGLNRVRATGKVARTVFKRLAYYGPGESSSDSASVKKPVAGDAGIDPDVQNLPWMRKQGYSVVRCLPVTGRTHQIRVHLQFQGHPIENDPIYANQKVWGLDLGSGDADGSKQTDDDIMERLQRMGREDAADAVAYHDEMMENYEKRRAEKLSGDVCDQCGTELFTDPGDQELSVWLHSLRYEDAGGAWGYTTPLPNWALPPAGFTGPTEVGSLQVLLDAMKGMDPIES</sequence>
<dbReference type="PROSITE" id="PS01129">
    <property type="entry name" value="PSI_RLU"/>
    <property type="match status" value="1"/>
</dbReference>
<dbReference type="STRING" id="1035309.A0A2C5WUL3"/>
<keyword evidence="2" id="KW-0694">RNA-binding</keyword>